<keyword evidence="12" id="KW-1185">Reference proteome</keyword>
<comment type="caution">
    <text evidence="11">The sequence shown here is derived from an EMBL/GenBank/DDBJ whole genome shotgun (WGS) entry which is preliminary data.</text>
</comment>
<dbReference type="InterPro" id="IPR009057">
    <property type="entry name" value="Homeodomain-like_sf"/>
</dbReference>
<feature type="domain" description="Homeobox" evidence="10">
    <location>
        <begin position="363"/>
        <end position="423"/>
    </location>
</feature>
<feature type="compositionally biased region" description="Basic residues" evidence="9">
    <location>
        <begin position="295"/>
        <end position="309"/>
    </location>
</feature>
<dbReference type="PROSITE" id="PS00027">
    <property type="entry name" value="HOMEOBOX_1"/>
    <property type="match status" value="1"/>
</dbReference>
<gene>
    <name evidence="11" type="primary">Msx2</name>
    <name evidence="11" type="ORF">GZH46_00611</name>
</gene>
<evidence type="ECO:0000256" key="5">
    <source>
        <dbReference type="ARBA" id="ARBA00023242"/>
    </source>
</evidence>
<dbReference type="InterPro" id="IPR001356">
    <property type="entry name" value="HD"/>
</dbReference>
<evidence type="ECO:0000256" key="4">
    <source>
        <dbReference type="ARBA" id="ARBA00023155"/>
    </source>
</evidence>
<keyword evidence="2" id="KW-0217">Developmental protein</keyword>
<feature type="DNA-binding region" description="Homeobox" evidence="7">
    <location>
        <begin position="365"/>
        <end position="424"/>
    </location>
</feature>
<dbReference type="InterPro" id="IPR050674">
    <property type="entry name" value="Msh_Homeobox_Regulators"/>
</dbReference>
<feature type="region of interest" description="Disordered" evidence="9">
    <location>
        <begin position="1"/>
        <end position="21"/>
    </location>
</feature>
<reference evidence="11 12" key="1">
    <citation type="submission" date="2020-10" db="EMBL/GenBank/DDBJ databases">
        <authorList>
            <person name="Klimov P.B."/>
            <person name="Dyachkov S.M."/>
            <person name="Chetverikov P.E."/>
        </authorList>
    </citation>
    <scope>NUCLEOTIDE SEQUENCE [LARGE SCALE GENOMIC DNA]</scope>
    <source>
        <strain evidence="11">BMOC 18-1129-001#AD2665</strain>
        <tissue evidence="11">Entire mites</tissue>
    </source>
</reference>
<evidence type="ECO:0000256" key="2">
    <source>
        <dbReference type="ARBA" id="ARBA00022473"/>
    </source>
</evidence>
<dbReference type="PROSITE" id="PS50071">
    <property type="entry name" value="HOMEOBOX_2"/>
    <property type="match status" value="1"/>
</dbReference>
<comment type="similarity">
    <text evidence="6">Belongs to the Msh homeobox family.</text>
</comment>
<evidence type="ECO:0000256" key="1">
    <source>
        <dbReference type="ARBA" id="ARBA00004123"/>
    </source>
</evidence>
<feature type="region of interest" description="Disordered" evidence="9">
    <location>
        <begin position="113"/>
        <end position="171"/>
    </location>
</feature>
<dbReference type="GO" id="GO:0003677">
    <property type="term" value="F:DNA binding"/>
    <property type="evidence" value="ECO:0007669"/>
    <property type="project" value="UniProtKB-KW"/>
</dbReference>
<dbReference type="SMART" id="SM00389">
    <property type="entry name" value="HOX"/>
    <property type="match status" value="1"/>
</dbReference>
<proteinExistence type="inferred from homology"/>
<dbReference type="PANTHER" id="PTHR24338:SF0">
    <property type="entry name" value="MUSCLE SEGMENTATION HOMEOBOX"/>
    <property type="match status" value="1"/>
</dbReference>
<evidence type="ECO:0000256" key="8">
    <source>
        <dbReference type="RuleBase" id="RU000682"/>
    </source>
</evidence>
<feature type="compositionally biased region" description="Polar residues" evidence="9">
    <location>
        <begin position="234"/>
        <end position="270"/>
    </location>
</feature>
<evidence type="ECO:0000313" key="11">
    <source>
        <dbReference type="EMBL" id="KAG9510833.1"/>
    </source>
</evidence>
<evidence type="ECO:0000256" key="9">
    <source>
        <dbReference type="SAM" id="MobiDB-lite"/>
    </source>
</evidence>
<dbReference type="Proteomes" id="UP000825002">
    <property type="component" value="Unassembled WGS sequence"/>
</dbReference>
<feature type="region of interest" description="Disordered" evidence="9">
    <location>
        <begin position="292"/>
        <end position="337"/>
    </location>
</feature>
<dbReference type="CDD" id="cd00086">
    <property type="entry name" value="homeodomain"/>
    <property type="match status" value="1"/>
</dbReference>
<dbReference type="EMBL" id="JAIFTH010000069">
    <property type="protein sequence ID" value="KAG9510833.1"/>
    <property type="molecule type" value="Genomic_DNA"/>
</dbReference>
<dbReference type="PANTHER" id="PTHR24338">
    <property type="entry name" value="HOMEOBOX PROTEIN MSX"/>
    <property type="match status" value="1"/>
</dbReference>
<dbReference type="PRINTS" id="PR00024">
    <property type="entry name" value="HOMEOBOX"/>
</dbReference>
<dbReference type="InterPro" id="IPR020479">
    <property type="entry name" value="HD_metazoa"/>
</dbReference>
<sequence>QSMKQDATTKMSEDTHVNIIAQDDNTDDIKLSVGKTTSTATKSQTNNKTMNKTLSTQPSRKKLKTALSTTANKQQIVSEAVNNNNQAINVGDHTTKTNIPAMISSFSIEALLKSSQQQRKPHITCDTSRPHTPASSVASSLALSSSSGLLSNSSSRDASPAPSSGSPHAQNAHILPHLTWPLNGYENATANAAAAAAQSAALHHALSAFRFHFPLNWMSTGALGATGHPLGLSPTASSQQHQFDSMLPNNGAQASTSNNSGAPHLHQSSFDSNLHHQHSALGMHLADAAALANAHHQHNHQHSHHMQHHHQTDNQAAMGLQHHHHHHQQQASSPANPNLSYLFSKPFMSHPIGPVRCQLRKHKSNRKPRTPFTTSQLLALEKKFKSKQYLSIAERAEFSNSLNLTETQVKIWFQNRRAKDKRLKEAEIEKIRMASARQFGLAGAFGLDLNSFAAAAAAAASVSGHGPTGPNMS</sequence>
<feature type="non-terminal residue" evidence="11">
    <location>
        <position position="1"/>
    </location>
</feature>
<protein>
    <submittedName>
        <fullName evidence="11">Homeobox protein MSX-2</fullName>
    </submittedName>
</protein>
<keyword evidence="5 7" id="KW-0539">Nucleus</keyword>
<evidence type="ECO:0000256" key="3">
    <source>
        <dbReference type="ARBA" id="ARBA00023125"/>
    </source>
</evidence>
<evidence type="ECO:0000256" key="7">
    <source>
        <dbReference type="PROSITE-ProRule" id="PRU00108"/>
    </source>
</evidence>
<dbReference type="Gene3D" id="1.10.10.60">
    <property type="entry name" value="Homeodomain-like"/>
    <property type="match status" value="1"/>
</dbReference>
<evidence type="ECO:0000259" key="10">
    <source>
        <dbReference type="PROSITE" id="PS50071"/>
    </source>
</evidence>
<evidence type="ECO:0000313" key="12">
    <source>
        <dbReference type="Proteomes" id="UP000825002"/>
    </source>
</evidence>
<dbReference type="InterPro" id="IPR017970">
    <property type="entry name" value="Homeobox_CS"/>
</dbReference>
<keyword evidence="4 7" id="KW-0371">Homeobox</keyword>
<dbReference type="SUPFAM" id="SSF46689">
    <property type="entry name" value="Homeodomain-like"/>
    <property type="match status" value="1"/>
</dbReference>
<accession>A0ABQ7SBP7</accession>
<evidence type="ECO:0000256" key="6">
    <source>
        <dbReference type="ARBA" id="ARBA00038425"/>
    </source>
</evidence>
<organism evidence="11 12">
    <name type="scientific">Fragariocoptes setiger</name>
    <dbReference type="NCBI Taxonomy" id="1670756"/>
    <lineage>
        <taxon>Eukaryota</taxon>
        <taxon>Metazoa</taxon>
        <taxon>Ecdysozoa</taxon>
        <taxon>Arthropoda</taxon>
        <taxon>Chelicerata</taxon>
        <taxon>Arachnida</taxon>
        <taxon>Acari</taxon>
        <taxon>Acariformes</taxon>
        <taxon>Trombidiformes</taxon>
        <taxon>Prostigmata</taxon>
        <taxon>Eupodina</taxon>
        <taxon>Eriophyoidea</taxon>
        <taxon>Phytoptidae</taxon>
        <taxon>Fragariocoptes</taxon>
    </lineage>
</organism>
<feature type="region of interest" description="Disordered" evidence="9">
    <location>
        <begin position="230"/>
        <end position="270"/>
    </location>
</feature>
<feature type="compositionally biased region" description="Low complexity" evidence="9">
    <location>
        <begin position="133"/>
        <end position="167"/>
    </location>
</feature>
<dbReference type="Pfam" id="PF00046">
    <property type="entry name" value="Homeodomain"/>
    <property type="match status" value="1"/>
</dbReference>
<feature type="compositionally biased region" description="Polar residues" evidence="9">
    <location>
        <begin position="1"/>
        <end position="10"/>
    </location>
</feature>
<comment type="subcellular location">
    <subcellularLocation>
        <location evidence="1 7 8">Nucleus</location>
    </subcellularLocation>
</comment>
<name>A0ABQ7SBP7_9ACAR</name>
<keyword evidence="3 7" id="KW-0238">DNA-binding</keyword>